<feature type="domain" description="Soluble ligand binding" evidence="4">
    <location>
        <begin position="99"/>
        <end position="142"/>
    </location>
</feature>
<evidence type="ECO:0000313" key="6">
    <source>
        <dbReference type="Proteomes" id="UP000240530"/>
    </source>
</evidence>
<dbReference type="InterPro" id="IPR019554">
    <property type="entry name" value="Soluble_ligand-bd"/>
</dbReference>
<accession>A0A2T3KY84</accession>
<feature type="domain" description="Polysaccharide export protein N-terminal" evidence="3">
    <location>
        <begin position="17"/>
        <end position="84"/>
    </location>
</feature>
<dbReference type="AlphaFoldDB" id="A0A2T3KY84"/>
<dbReference type="InterPro" id="IPR049712">
    <property type="entry name" value="Poly_export"/>
</dbReference>
<feature type="domain" description="Soluble ligand binding" evidence="4">
    <location>
        <begin position="206"/>
        <end position="247"/>
    </location>
</feature>
<evidence type="ECO:0000256" key="1">
    <source>
        <dbReference type="ARBA" id="ARBA00022729"/>
    </source>
</evidence>
<evidence type="ECO:0000256" key="2">
    <source>
        <dbReference type="SAM" id="SignalP"/>
    </source>
</evidence>
<feature type="domain" description="Soluble ligand binding" evidence="4">
    <location>
        <begin position="786"/>
        <end position="835"/>
    </location>
</feature>
<dbReference type="Gene3D" id="3.10.560.10">
    <property type="entry name" value="Outer membrane lipoprotein wza domain like"/>
    <property type="match status" value="10"/>
</dbReference>
<sequence>MIRIICLLLFFISTVTQAESAITLTAGDRIFLFVPGEKAFTEDFIIDDQGKIQLPEIGAVTVADLTIADAERKIKHKLSVVYRNLDDFKLTLKEQLIRIHVLGYVENPGTVSLKPNSHIQLAIAAAGGARPGAQLDKFVITQNEIPKHFNYKQYLDTGDDSSLPTLANGDTVFVPVSPLLGNIEVDFDAAAIQNAGDANERNGLTLFGEVRNPGTFSYKPEMNVVDALMRADGVTRYADVTKIRVVTDNKPYQFDLKTYLDTGDESILPPVKPGTTIFAPIEVDDIGTTARTVFVMGEVKAAGPYEIGKKTKFIDVLANAGGPTRFADTTQIKILSETEAPVIINLVQYTKSPQNYDIPLMKTGDVIFVPEKTTVNEKSWLKITEDRSIKIIGAINVPGRYEWSPAMDFMDLLAHAEGPTKRANLSNIRLITEDEDLTNGHDVSFFNLQNFIKKGSPKRLLPTLSAGMTIIVDELPDDPSDNKASWLRQSPKDSIYVFGSIGAPGRYAFNDEQGFLDILAAADGPNNEADLQEILITHRNGTQSQVSRLDLSEYFKTGDESTLPKVVPGDVIYIPKTKKPSDHNAIKIIGAVYEPGRFNFNNKLTFLDLLSMAGGPKEKANISSIRIVRLPAKDEPAEIGHKVIFFDLENFIKEGNPQKKLPKIKPGDTIIVDELPHDPSDNKASWLRQSAKDSIYIFGAVGAPGRYAFNKEQGFLDILSAADGPIGDADLQELLITHRNGEKTRVTHLDLAKYFETGNEDLIPNVLPGDVIYVPQTLKAKDDKTVMVIGSVKGPGRFKWNKKLTFLEIFALAGGPLETANLSSIRIIKKNNNDPNSIIYFDLEKFIDRGGNFAGLPIIRPGDTIMVDELPHDPTDNKSTWIRQNADESIYVFGAVNAPGRYAFNDELSFLDILSAADGPDKDANLQQIKISHRNGTHADVTTLNLTLYFETGDESLIPKVVPGDVIYIPQRDGNWLDKPANRVVRLMGEVRKPGRYSFNSQMSLLDLLAEAGGPTDKAYIDKIMIVNASCCGDKSQTFSLRDYVKYPAETPIPMLRPGDTVYVPNEDDSTTTLLRQGLQDAFSLVTTLLVIGAAL</sequence>
<evidence type="ECO:0000313" key="5">
    <source>
        <dbReference type="EMBL" id="PSV12594.1"/>
    </source>
</evidence>
<dbReference type="Pfam" id="PF10531">
    <property type="entry name" value="SLBB"/>
    <property type="match status" value="6"/>
</dbReference>
<protein>
    <submittedName>
        <fullName evidence="5">Sugar ABC transporter substrate-binding protein</fullName>
    </submittedName>
</protein>
<feature type="signal peptide" evidence="2">
    <location>
        <begin position="1"/>
        <end position="18"/>
    </location>
</feature>
<dbReference type="Gene3D" id="3.30.1950.10">
    <property type="entry name" value="wza like domain"/>
    <property type="match status" value="1"/>
</dbReference>
<dbReference type="PANTHER" id="PTHR33619:SF3">
    <property type="entry name" value="POLYSACCHARIDE EXPORT PROTEIN GFCE-RELATED"/>
    <property type="match status" value="1"/>
</dbReference>
<dbReference type="Pfam" id="PF02563">
    <property type="entry name" value="Poly_export"/>
    <property type="match status" value="1"/>
</dbReference>
<feature type="domain" description="Soluble ligand binding" evidence="4">
    <location>
        <begin position="984"/>
        <end position="1028"/>
    </location>
</feature>
<keyword evidence="1 2" id="KW-0732">Signal</keyword>
<dbReference type="Proteomes" id="UP000240530">
    <property type="component" value="Unassembled WGS sequence"/>
</dbReference>
<dbReference type="RefSeq" id="WP_107184529.1">
    <property type="nucleotide sequence ID" value="NZ_JAWQGC010000018.1"/>
</dbReference>
<name>A0A2T3KY84_PHOLD</name>
<dbReference type="InterPro" id="IPR003715">
    <property type="entry name" value="Poly_export_N"/>
</dbReference>
<dbReference type="GO" id="GO:0015159">
    <property type="term" value="F:polysaccharide transmembrane transporter activity"/>
    <property type="evidence" value="ECO:0007669"/>
    <property type="project" value="InterPro"/>
</dbReference>
<dbReference type="EMBL" id="PYNS01000003">
    <property type="protein sequence ID" value="PSV12594.1"/>
    <property type="molecule type" value="Genomic_DNA"/>
</dbReference>
<organism evidence="5 6">
    <name type="scientific">Photobacterium leiognathi subsp. mandapamensis</name>
    <name type="common">Photobacterium mandapamensis</name>
    <dbReference type="NCBI Taxonomy" id="48408"/>
    <lineage>
        <taxon>Bacteria</taxon>
        <taxon>Pseudomonadati</taxon>
        <taxon>Pseudomonadota</taxon>
        <taxon>Gammaproteobacteria</taxon>
        <taxon>Vibrionales</taxon>
        <taxon>Vibrionaceae</taxon>
        <taxon>Photobacterium</taxon>
    </lineage>
</organism>
<reference evidence="5 6" key="1">
    <citation type="submission" date="2018-03" db="EMBL/GenBank/DDBJ databases">
        <title>Whole genome sequencing of Histamine producing bacteria.</title>
        <authorList>
            <person name="Butler K."/>
        </authorList>
    </citation>
    <scope>NUCLEOTIDE SEQUENCE [LARGE SCALE GENOMIC DNA]</scope>
    <source>
        <strain evidence="5 6">Res.4.1</strain>
    </source>
</reference>
<feature type="chain" id="PRO_5015653702" evidence="2">
    <location>
        <begin position="19"/>
        <end position="1096"/>
    </location>
</feature>
<gene>
    <name evidence="5" type="ORF">C0W93_06080</name>
</gene>
<feature type="domain" description="Soluble ligand binding" evidence="4">
    <location>
        <begin position="293"/>
        <end position="334"/>
    </location>
</feature>
<feature type="domain" description="Soluble ligand binding" evidence="4">
    <location>
        <begin position="588"/>
        <end position="635"/>
    </location>
</feature>
<comment type="caution">
    <text evidence="5">The sequence shown here is derived from an EMBL/GenBank/DDBJ whole genome shotgun (WGS) entry which is preliminary data.</text>
</comment>
<evidence type="ECO:0000259" key="3">
    <source>
        <dbReference type="Pfam" id="PF02563"/>
    </source>
</evidence>
<proteinExistence type="predicted"/>
<dbReference type="PANTHER" id="PTHR33619">
    <property type="entry name" value="POLYSACCHARIDE EXPORT PROTEIN GFCE-RELATED"/>
    <property type="match status" value="1"/>
</dbReference>
<evidence type="ECO:0000259" key="4">
    <source>
        <dbReference type="Pfam" id="PF10531"/>
    </source>
</evidence>